<feature type="domain" description="3-keto-alpha-glucoside-1,2-lyase/3-keto-2-hydroxy-glucal hydratase" evidence="3">
    <location>
        <begin position="37"/>
        <end position="215"/>
    </location>
</feature>
<dbReference type="Pfam" id="PF06439">
    <property type="entry name" value="3keto-disac_hyd"/>
    <property type="match status" value="1"/>
</dbReference>
<dbReference type="InterPro" id="IPR010496">
    <property type="entry name" value="AL/BT2_dom"/>
</dbReference>
<evidence type="ECO:0000313" key="4">
    <source>
        <dbReference type="EMBL" id="TWW10234.1"/>
    </source>
</evidence>
<keyword evidence="5" id="KW-1185">Reference proteome</keyword>
<feature type="signal peptide" evidence="2">
    <location>
        <begin position="1"/>
        <end position="18"/>
    </location>
</feature>
<dbReference type="Gene3D" id="2.60.120.560">
    <property type="entry name" value="Exo-inulinase, domain 1"/>
    <property type="match status" value="1"/>
</dbReference>
<evidence type="ECO:0000256" key="2">
    <source>
        <dbReference type="SAM" id="SignalP"/>
    </source>
</evidence>
<keyword evidence="2" id="KW-0732">Signal</keyword>
<comment type="caution">
    <text evidence="4">The sequence shown here is derived from an EMBL/GenBank/DDBJ whole genome shotgun (WGS) entry which is preliminary data.</text>
</comment>
<name>A0A5C6MB90_9PLAN</name>
<evidence type="ECO:0000259" key="3">
    <source>
        <dbReference type="Pfam" id="PF06439"/>
    </source>
</evidence>
<reference evidence="4 5" key="1">
    <citation type="submission" date="2019-08" db="EMBL/GenBank/DDBJ databases">
        <title>100 year-old enigma solved: identification of Planctomyces bekefii, the type genus and species of the phylum Planctomycetes.</title>
        <authorList>
            <person name="Svetlana D.N."/>
            <person name="Overmann J."/>
        </authorList>
    </citation>
    <scope>NUCLEOTIDE SEQUENCE [LARGE SCALE GENOMIC DNA]</scope>
    <source>
        <strain evidence="4">Phe10_nw2017</strain>
    </source>
</reference>
<gene>
    <name evidence="4" type="ORF">E3A20_07250</name>
</gene>
<organism evidence="4 5">
    <name type="scientific">Planctomyces bekefii</name>
    <dbReference type="NCBI Taxonomy" id="1653850"/>
    <lineage>
        <taxon>Bacteria</taxon>
        <taxon>Pseudomonadati</taxon>
        <taxon>Planctomycetota</taxon>
        <taxon>Planctomycetia</taxon>
        <taxon>Planctomycetales</taxon>
        <taxon>Planctomycetaceae</taxon>
        <taxon>Planctomyces</taxon>
    </lineage>
</organism>
<sequence>MIAVVLLGGLLSAALSVADEKAAGEKTAAAAKADADGWQPLFNGKDLDGWKVTNFGGEGDVLVENGDVVITQGADLSGIHTEKKLPKSNYEVQFEAQREAGGDFFAGLTFPIRDSFCSLIIGGWGGGVCGISSLDGMDASENDTTTYQQFDKGRWYRVRLVVRDNHISAWIDDNQIVDVDTTDRRIGVRFEVERSKPFGFATYATTGRIRKARIRSLPPESAGATKSTEEKSDKN</sequence>
<dbReference type="Proteomes" id="UP000321083">
    <property type="component" value="Unassembled WGS sequence"/>
</dbReference>
<evidence type="ECO:0000256" key="1">
    <source>
        <dbReference type="SAM" id="MobiDB-lite"/>
    </source>
</evidence>
<protein>
    <recommendedName>
        <fullName evidence="3">3-keto-alpha-glucoside-1,2-lyase/3-keto-2-hydroxy-glucal hydratase domain-containing protein</fullName>
    </recommendedName>
</protein>
<feature type="region of interest" description="Disordered" evidence="1">
    <location>
        <begin position="213"/>
        <end position="235"/>
    </location>
</feature>
<feature type="chain" id="PRO_5022736690" description="3-keto-alpha-glucoside-1,2-lyase/3-keto-2-hydroxy-glucal hydratase domain-containing protein" evidence="2">
    <location>
        <begin position="19"/>
        <end position="235"/>
    </location>
</feature>
<reference evidence="4 5" key="2">
    <citation type="submission" date="2019-08" db="EMBL/GenBank/DDBJ databases">
        <authorList>
            <person name="Henke P."/>
        </authorList>
    </citation>
    <scope>NUCLEOTIDE SEQUENCE [LARGE SCALE GENOMIC DNA]</scope>
    <source>
        <strain evidence="4">Phe10_nw2017</strain>
    </source>
</reference>
<dbReference type="EMBL" id="SRHE01000101">
    <property type="protein sequence ID" value="TWW10234.1"/>
    <property type="molecule type" value="Genomic_DNA"/>
</dbReference>
<dbReference type="GO" id="GO:0016787">
    <property type="term" value="F:hydrolase activity"/>
    <property type="evidence" value="ECO:0007669"/>
    <property type="project" value="InterPro"/>
</dbReference>
<accession>A0A5C6MB90</accession>
<evidence type="ECO:0000313" key="5">
    <source>
        <dbReference type="Proteomes" id="UP000321083"/>
    </source>
</evidence>
<proteinExistence type="predicted"/>
<dbReference type="AlphaFoldDB" id="A0A5C6MB90"/>